<reference evidence="1" key="2">
    <citation type="journal article" name="Front. Microbiol.">
        <title>Degradative Capacity of Two Strains of Rhodonia placenta: From Phenotype to Genotype.</title>
        <authorList>
            <person name="Kolle M."/>
            <person name="Horta M.A.C."/>
            <person name="Nowrousian M."/>
            <person name="Ohm R.A."/>
            <person name="Benz J.P."/>
            <person name="Pilgard A."/>
        </authorList>
    </citation>
    <scope>NUCLEOTIDE SEQUENCE</scope>
    <source>
        <strain evidence="1">FPRL280</strain>
    </source>
</reference>
<accession>A0A8H7TXL1</accession>
<sequence length="33" mass="3694">MGTGTQCCECTSPHSWISLEEPECPLLPQHCYL</sequence>
<gene>
    <name evidence="1" type="ORF">IEO21_10134</name>
</gene>
<dbReference type="EMBL" id="JADOXO010000673">
    <property type="protein sequence ID" value="KAF9801367.1"/>
    <property type="molecule type" value="Genomic_DNA"/>
</dbReference>
<proteinExistence type="predicted"/>
<name>A0A8H7TXL1_9APHY</name>
<dbReference type="Proteomes" id="UP000639403">
    <property type="component" value="Unassembled WGS sequence"/>
</dbReference>
<reference evidence="1" key="1">
    <citation type="submission" date="2020-11" db="EMBL/GenBank/DDBJ databases">
        <authorList>
            <person name="Koelle M."/>
            <person name="Horta M.A.C."/>
            <person name="Nowrousian M."/>
            <person name="Ohm R.A."/>
            <person name="Benz P."/>
            <person name="Pilgard A."/>
        </authorList>
    </citation>
    <scope>NUCLEOTIDE SEQUENCE</scope>
    <source>
        <strain evidence="1">FPRL280</strain>
    </source>
</reference>
<protein>
    <submittedName>
        <fullName evidence="1">Uncharacterized protein</fullName>
    </submittedName>
</protein>
<organism evidence="1 2">
    <name type="scientific">Rhodonia placenta</name>
    <dbReference type="NCBI Taxonomy" id="104341"/>
    <lineage>
        <taxon>Eukaryota</taxon>
        <taxon>Fungi</taxon>
        <taxon>Dikarya</taxon>
        <taxon>Basidiomycota</taxon>
        <taxon>Agaricomycotina</taxon>
        <taxon>Agaricomycetes</taxon>
        <taxon>Polyporales</taxon>
        <taxon>Adustoporiaceae</taxon>
        <taxon>Rhodonia</taxon>
    </lineage>
</organism>
<evidence type="ECO:0000313" key="1">
    <source>
        <dbReference type="EMBL" id="KAF9801367.1"/>
    </source>
</evidence>
<comment type="caution">
    <text evidence="1">The sequence shown here is derived from an EMBL/GenBank/DDBJ whole genome shotgun (WGS) entry which is preliminary data.</text>
</comment>
<dbReference type="AlphaFoldDB" id="A0A8H7TXL1"/>
<evidence type="ECO:0000313" key="2">
    <source>
        <dbReference type="Proteomes" id="UP000639403"/>
    </source>
</evidence>